<feature type="region of interest" description="Disordered" evidence="1">
    <location>
        <begin position="167"/>
        <end position="188"/>
    </location>
</feature>
<evidence type="ECO:0000256" key="1">
    <source>
        <dbReference type="SAM" id="MobiDB-lite"/>
    </source>
</evidence>
<name>A0ABN2LRC3_9MICO</name>
<evidence type="ECO:0000313" key="2">
    <source>
        <dbReference type="EMBL" id="GAA1796696.1"/>
    </source>
</evidence>
<dbReference type="Proteomes" id="UP001500002">
    <property type="component" value="Unassembled WGS sequence"/>
</dbReference>
<protein>
    <submittedName>
        <fullName evidence="2">Uncharacterized protein</fullName>
    </submittedName>
</protein>
<sequence>MTLTRIMPTLRRSIPDPISPDRWPQATRATVGDVEVGGISLVRLADLCGTPAVHIAPASMPGSNDTVASPAMPVGVVVVRVVEASEDLGGQARTLTLDADLGALDPVWSEARLIGRASVARAIRTALGGGSGHPTPATTADLPADTASGDLIALPYAAVTDDAGVARPLSGWRGNRSTSSPVDGVAVR</sequence>
<proteinExistence type="predicted"/>
<comment type="caution">
    <text evidence="2">The sequence shown here is derived from an EMBL/GenBank/DDBJ whole genome shotgun (WGS) entry which is preliminary data.</text>
</comment>
<dbReference type="EMBL" id="BAAANJ010000001">
    <property type="protein sequence ID" value="GAA1796696.1"/>
    <property type="molecule type" value="Genomic_DNA"/>
</dbReference>
<gene>
    <name evidence="2" type="ORF">GCM10009749_00100</name>
</gene>
<accession>A0ABN2LRC3</accession>
<dbReference type="RefSeq" id="WP_344292154.1">
    <property type="nucleotide sequence ID" value="NZ_BAAANJ010000001.1"/>
</dbReference>
<reference evidence="2 3" key="1">
    <citation type="journal article" date="2019" name="Int. J. Syst. Evol. Microbiol.">
        <title>The Global Catalogue of Microorganisms (GCM) 10K type strain sequencing project: providing services to taxonomists for standard genome sequencing and annotation.</title>
        <authorList>
            <consortium name="The Broad Institute Genomics Platform"/>
            <consortium name="The Broad Institute Genome Sequencing Center for Infectious Disease"/>
            <person name="Wu L."/>
            <person name="Ma J."/>
        </authorList>
    </citation>
    <scope>NUCLEOTIDE SEQUENCE [LARGE SCALE GENOMIC DNA]</scope>
    <source>
        <strain evidence="2 3">JCM 14322</strain>
    </source>
</reference>
<evidence type="ECO:0000313" key="3">
    <source>
        <dbReference type="Proteomes" id="UP001500002"/>
    </source>
</evidence>
<keyword evidence="3" id="KW-1185">Reference proteome</keyword>
<organism evidence="2 3">
    <name type="scientific">Agromyces neolithicus</name>
    <dbReference type="NCBI Taxonomy" id="269420"/>
    <lineage>
        <taxon>Bacteria</taxon>
        <taxon>Bacillati</taxon>
        <taxon>Actinomycetota</taxon>
        <taxon>Actinomycetes</taxon>
        <taxon>Micrococcales</taxon>
        <taxon>Microbacteriaceae</taxon>
        <taxon>Agromyces</taxon>
    </lineage>
</organism>